<sequence length="533" mass="59993">MTSIPEATYVCGYELDSSSEQLEEIKTQASRSRAKGGRRGKAAQSQADNKATNKTESKAPDNDATKETDTDSNLNNAYDKKHPKWNQMLDDALTNALHGTSDTTGKYNVNYLILGIIREYHTFYQVWKKIENGDVKMFNSNAQKLIQEIRSIQMESSHLGKPFANNTLFLSLQKCTIHHPMYKETVTTINQLNFNALATALTTCQSAIKSNPTLKIDPCQASARIAGNNQDKSTKTDEKDKKDDDCMSAKEVWCSFTPSWKRPLDPKETSHWFLDSGASYHMVNNYSMLICLRPCQKHVFTAGSKVLEAMAIRDVNISMYYGDVFLQNALYVRHLNVNLLSTNFLMDEGAQVTLDIVGRQIHLANGMLLKIAKDCEWGLLEFQGKMWQESMMITTTPLLEGVGDELVQIESKAEVSKQQLWHEHLGHPGQDKTRAIINKLKGKHIVDLDPDTVLMCKQCIWSKSMVAWMGQGDRHRAPSPLDLIHIDLIIDSSHTTKHMHILFLVDDHSKYICAAIAVKEPCICPAQEDGIVP</sequence>
<evidence type="ECO:0000256" key="1">
    <source>
        <dbReference type="SAM" id="MobiDB-lite"/>
    </source>
</evidence>
<keyword evidence="4" id="KW-1185">Reference proteome</keyword>
<gene>
    <name evidence="3" type="ORF">UHOR_08447</name>
</gene>
<evidence type="ECO:0000259" key="2">
    <source>
        <dbReference type="Pfam" id="PF22936"/>
    </source>
</evidence>
<dbReference type="STRING" id="1128400.I2FZ57"/>
<dbReference type="Proteomes" id="UP000006174">
    <property type="component" value="Unassembled WGS sequence"/>
</dbReference>
<feature type="compositionally biased region" description="Basic and acidic residues" evidence="1">
    <location>
        <begin position="51"/>
        <end position="69"/>
    </location>
</feature>
<dbReference type="AlphaFoldDB" id="I2FZ57"/>
<dbReference type="HOGENOM" id="CLU_511106_0_0_1"/>
<accession>I2FZ57</accession>
<feature type="compositionally biased region" description="Basic residues" evidence="1">
    <location>
        <begin position="32"/>
        <end position="41"/>
    </location>
</feature>
<organism evidence="3 4">
    <name type="scientific">Ustilago hordei</name>
    <name type="common">Barley covered smut fungus</name>
    <dbReference type="NCBI Taxonomy" id="120017"/>
    <lineage>
        <taxon>Eukaryota</taxon>
        <taxon>Fungi</taxon>
        <taxon>Dikarya</taxon>
        <taxon>Basidiomycota</taxon>
        <taxon>Ustilaginomycotina</taxon>
        <taxon>Ustilaginomycetes</taxon>
        <taxon>Ustilaginales</taxon>
        <taxon>Ustilaginaceae</taxon>
        <taxon>Ustilago</taxon>
    </lineage>
</organism>
<reference evidence="3 4" key="1">
    <citation type="journal article" date="2012" name="Plant Cell">
        <title>Genome comparison of barley and maize smut fungi reveals targeted loss of RNA silencing components and species-specific presence of transposable elements.</title>
        <authorList>
            <person name="Laurie J.D."/>
            <person name="Ali S."/>
            <person name="Linning R."/>
            <person name="Mannhaupt G."/>
            <person name="Wong P."/>
            <person name="Gueldener U."/>
            <person name="Muensterkoetter M."/>
            <person name="Moore R."/>
            <person name="Kahmann R."/>
            <person name="Bakkeren G."/>
            <person name="Schirawski J."/>
        </authorList>
    </citation>
    <scope>NUCLEOTIDE SEQUENCE [LARGE SCALE GENOMIC DNA]</scope>
    <source>
        <strain evidence="4">Uh4875-4</strain>
    </source>
</reference>
<dbReference type="EMBL" id="CAGI01000171">
    <property type="protein sequence ID" value="CCF52200.1"/>
    <property type="molecule type" value="Genomic_DNA"/>
</dbReference>
<feature type="domain" description="Retrovirus-related Pol polyprotein from transposon TNT 1-94-like beta-barrel" evidence="2">
    <location>
        <begin position="272"/>
        <end position="349"/>
    </location>
</feature>
<dbReference type="Pfam" id="PF22936">
    <property type="entry name" value="Pol_BBD"/>
    <property type="match status" value="1"/>
</dbReference>
<dbReference type="eggNOG" id="KOG0017">
    <property type="taxonomic scope" value="Eukaryota"/>
</dbReference>
<dbReference type="InterPro" id="IPR054722">
    <property type="entry name" value="PolX-like_BBD"/>
</dbReference>
<proteinExistence type="predicted"/>
<evidence type="ECO:0000313" key="4">
    <source>
        <dbReference type="Proteomes" id="UP000006174"/>
    </source>
</evidence>
<feature type="region of interest" description="Disordered" evidence="1">
    <location>
        <begin position="20"/>
        <end position="81"/>
    </location>
</feature>
<name>I2FZ57_USTHO</name>
<comment type="caution">
    <text evidence="3">The sequence shown here is derived from an EMBL/GenBank/DDBJ whole genome shotgun (WGS) entry which is preliminary data.</text>
</comment>
<evidence type="ECO:0000313" key="3">
    <source>
        <dbReference type="EMBL" id="CCF52200.1"/>
    </source>
</evidence>
<protein>
    <recommendedName>
        <fullName evidence="2">Retrovirus-related Pol polyprotein from transposon TNT 1-94-like beta-barrel domain-containing protein</fullName>
    </recommendedName>
</protein>